<feature type="compositionally biased region" description="Basic residues" evidence="1">
    <location>
        <begin position="87"/>
        <end position="97"/>
    </location>
</feature>
<protein>
    <submittedName>
        <fullName evidence="2">Uncharacterized protein</fullName>
    </submittedName>
</protein>
<evidence type="ECO:0000256" key="1">
    <source>
        <dbReference type="SAM" id="MobiDB-lite"/>
    </source>
</evidence>
<evidence type="ECO:0000313" key="2">
    <source>
        <dbReference type="EMBL" id="EXB32776.1"/>
    </source>
</evidence>
<evidence type="ECO:0000313" key="3">
    <source>
        <dbReference type="Proteomes" id="UP000030645"/>
    </source>
</evidence>
<feature type="region of interest" description="Disordered" evidence="1">
    <location>
        <begin position="54"/>
        <end position="97"/>
    </location>
</feature>
<dbReference type="Proteomes" id="UP000030645">
    <property type="component" value="Unassembled WGS sequence"/>
</dbReference>
<name>W9QMF1_9ROSA</name>
<sequence>MQTFSANPVRSLRSLSPFFPSPFPANQIEKKQAKNQNEELKLLEWAAAFLTGDGSRQYDEQDDSEGAGRRTTTTRGRGRTTEARGGLRSRAKIKSFN</sequence>
<gene>
    <name evidence="2" type="ORF">L484_012506</name>
</gene>
<keyword evidence="3" id="KW-1185">Reference proteome</keyword>
<dbReference type="EMBL" id="KE343526">
    <property type="protein sequence ID" value="EXB32776.1"/>
    <property type="molecule type" value="Genomic_DNA"/>
</dbReference>
<accession>W9QMF1</accession>
<organism evidence="2 3">
    <name type="scientific">Morus notabilis</name>
    <dbReference type="NCBI Taxonomy" id="981085"/>
    <lineage>
        <taxon>Eukaryota</taxon>
        <taxon>Viridiplantae</taxon>
        <taxon>Streptophyta</taxon>
        <taxon>Embryophyta</taxon>
        <taxon>Tracheophyta</taxon>
        <taxon>Spermatophyta</taxon>
        <taxon>Magnoliopsida</taxon>
        <taxon>eudicotyledons</taxon>
        <taxon>Gunneridae</taxon>
        <taxon>Pentapetalae</taxon>
        <taxon>rosids</taxon>
        <taxon>fabids</taxon>
        <taxon>Rosales</taxon>
        <taxon>Moraceae</taxon>
        <taxon>Moreae</taxon>
        <taxon>Morus</taxon>
    </lineage>
</organism>
<proteinExistence type="predicted"/>
<dbReference type="AlphaFoldDB" id="W9QMF1"/>
<reference evidence="3" key="1">
    <citation type="submission" date="2013-01" db="EMBL/GenBank/DDBJ databases">
        <title>Draft Genome Sequence of a Mulberry Tree, Morus notabilis C.K. Schneid.</title>
        <authorList>
            <person name="He N."/>
            <person name="Zhao S."/>
        </authorList>
    </citation>
    <scope>NUCLEOTIDE SEQUENCE</scope>
</reference>